<sequence length="354" mass="41731">MGGGRKFREARIPRYMKGEVSDMTRLYDLRTFNRHREKVFYAKALVDHHPPHMNPMIYLNGKKLREDAIRLRQIDIENKNLLRKINTINRLGGKVDSYNPNAYLRIDKWRAYNVSIKKIEEKNRNLYELINTAKSFYDRANFQNEWERDLNKIQHICRYPVCILERPSLDDELRQALSISYLLTCKRPELRPLCFLDFSVKDGKYLGRVIIELYYDHVPVTVQNFLELCKGEDLTYKNNLVHRIIRGQYMEMGDITQCNGRGGFSVYGKSFAEENHKLKHTKAGVLSMKRIGWAENNSQFCITFRKMEQLDYKNVVFGNIIKGNSVLMDIQYYGRKIGKPLEEIVISNCGEYTK</sequence>
<dbReference type="GO" id="GO:0005737">
    <property type="term" value="C:cytoplasm"/>
    <property type="evidence" value="ECO:0007669"/>
    <property type="project" value="TreeGrafter"/>
</dbReference>
<dbReference type="AlphaFoldDB" id="A0A834ICS5"/>
<dbReference type="EMBL" id="JAACXV010000383">
    <property type="protein sequence ID" value="KAF7278867.1"/>
    <property type="molecule type" value="Genomic_DNA"/>
</dbReference>
<dbReference type="PRINTS" id="PR00153">
    <property type="entry name" value="CSAPPISMRASE"/>
</dbReference>
<name>A0A834ICS5_RHYFE</name>
<dbReference type="InterPro" id="IPR002130">
    <property type="entry name" value="Cyclophilin-type_PPIase_dom"/>
</dbReference>
<proteinExistence type="inferred from homology"/>
<dbReference type="PANTHER" id="PTHR11071">
    <property type="entry name" value="PEPTIDYL-PROLYL CIS-TRANS ISOMERASE"/>
    <property type="match status" value="1"/>
</dbReference>
<dbReference type="PANTHER" id="PTHR11071:SF561">
    <property type="entry name" value="PEPTIDYL-PROLYL CIS-TRANS ISOMERASE D-RELATED"/>
    <property type="match status" value="1"/>
</dbReference>
<dbReference type="PROSITE" id="PS50072">
    <property type="entry name" value="CSA_PPIASE_2"/>
    <property type="match status" value="1"/>
</dbReference>
<dbReference type="OrthoDB" id="193499at2759"/>
<reference evidence="3" key="1">
    <citation type="submission" date="2020-08" db="EMBL/GenBank/DDBJ databases">
        <title>Genome sequencing and assembly of the red palm weevil Rhynchophorus ferrugineus.</title>
        <authorList>
            <person name="Dias G.B."/>
            <person name="Bergman C.M."/>
            <person name="Manee M."/>
        </authorList>
    </citation>
    <scope>NUCLEOTIDE SEQUENCE</scope>
    <source>
        <strain evidence="3">AA-2017</strain>
        <tissue evidence="3">Whole larva</tissue>
    </source>
</reference>
<evidence type="ECO:0000259" key="2">
    <source>
        <dbReference type="PROSITE" id="PS50072"/>
    </source>
</evidence>
<protein>
    <recommendedName>
        <fullName evidence="2">PPIase cyclophilin-type domain-containing protein</fullName>
    </recommendedName>
</protein>
<feature type="domain" description="PPIase cyclophilin-type" evidence="2">
    <location>
        <begin position="202"/>
        <end position="351"/>
    </location>
</feature>
<dbReference type="Pfam" id="PF13879">
    <property type="entry name" value="Hmw_CFAP97"/>
    <property type="match status" value="1"/>
</dbReference>
<comment type="caution">
    <text evidence="3">The sequence shown here is derived from an EMBL/GenBank/DDBJ whole genome shotgun (WGS) entry which is preliminary data.</text>
</comment>
<dbReference type="Gene3D" id="2.40.100.10">
    <property type="entry name" value="Cyclophilin-like"/>
    <property type="match status" value="1"/>
</dbReference>
<accession>A0A834ICS5</accession>
<evidence type="ECO:0000313" key="4">
    <source>
        <dbReference type="Proteomes" id="UP000625711"/>
    </source>
</evidence>
<evidence type="ECO:0000256" key="1">
    <source>
        <dbReference type="ARBA" id="ARBA00008315"/>
    </source>
</evidence>
<dbReference type="SUPFAM" id="SSF50891">
    <property type="entry name" value="Cyclophilin-like"/>
    <property type="match status" value="1"/>
</dbReference>
<keyword evidence="4" id="KW-1185">Reference proteome</keyword>
<dbReference type="Proteomes" id="UP000625711">
    <property type="component" value="Unassembled WGS sequence"/>
</dbReference>
<evidence type="ECO:0000313" key="3">
    <source>
        <dbReference type="EMBL" id="KAF7278867.1"/>
    </source>
</evidence>
<gene>
    <name evidence="3" type="ORF">GWI33_007875</name>
</gene>
<dbReference type="GO" id="GO:0006457">
    <property type="term" value="P:protein folding"/>
    <property type="evidence" value="ECO:0007669"/>
    <property type="project" value="TreeGrafter"/>
</dbReference>
<comment type="similarity">
    <text evidence="1">Belongs to the CFAP97 family.</text>
</comment>
<organism evidence="3 4">
    <name type="scientific">Rhynchophorus ferrugineus</name>
    <name type="common">Red palm weevil</name>
    <name type="synonym">Curculio ferrugineus</name>
    <dbReference type="NCBI Taxonomy" id="354439"/>
    <lineage>
        <taxon>Eukaryota</taxon>
        <taxon>Metazoa</taxon>
        <taxon>Ecdysozoa</taxon>
        <taxon>Arthropoda</taxon>
        <taxon>Hexapoda</taxon>
        <taxon>Insecta</taxon>
        <taxon>Pterygota</taxon>
        <taxon>Neoptera</taxon>
        <taxon>Endopterygota</taxon>
        <taxon>Coleoptera</taxon>
        <taxon>Polyphaga</taxon>
        <taxon>Cucujiformia</taxon>
        <taxon>Curculionidae</taxon>
        <taxon>Dryophthorinae</taxon>
        <taxon>Rhynchophorus</taxon>
    </lineage>
</organism>
<dbReference type="InterPro" id="IPR029488">
    <property type="entry name" value="Hmw/CFAP97"/>
</dbReference>
<dbReference type="InterPro" id="IPR029000">
    <property type="entry name" value="Cyclophilin-like_dom_sf"/>
</dbReference>
<dbReference type="Pfam" id="PF00160">
    <property type="entry name" value="Pro_isomerase"/>
    <property type="match status" value="1"/>
</dbReference>
<dbReference type="GO" id="GO:0003755">
    <property type="term" value="F:peptidyl-prolyl cis-trans isomerase activity"/>
    <property type="evidence" value="ECO:0007669"/>
    <property type="project" value="InterPro"/>
</dbReference>
<dbReference type="GO" id="GO:0016018">
    <property type="term" value="F:cyclosporin A binding"/>
    <property type="evidence" value="ECO:0007669"/>
    <property type="project" value="TreeGrafter"/>
</dbReference>